<feature type="transmembrane region" description="Helical" evidence="1">
    <location>
        <begin position="47"/>
        <end position="65"/>
    </location>
</feature>
<organism evidence="2 3">
    <name type="scientific">Fructobacillus apis</name>
    <dbReference type="NCBI Taxonomy" id="2935017"/>
    <lineage>
        <taxon>Bacteria</taxon>
        <taxon>Bacillati</taxon>
        <taxon>Bacillota</taxon>
        <taxon>Bacilli</taxon>
        <taxon>Lactobacillales</taxon>
        <taxon>Lactobacillaceae</taxon>
        <taxon>Fructobacillus</taxon>
    </lineage>
</organism>
<dbReference type="EMBL" id="JAMWYK010000002">
    <property type="protein sequence ID" value="MCO0831857.1"/>
    <property type="molecule type" value="Genomic_DNA"/>
</dbReference>
<proteinExistence type="predicted"/>
<sequence>MRERISNFIDQHQRVYVIILVAIMTFIWSVVRLVFVKGANLPEEIGHFFFLTAFVAIGNGIVWFFKDRKSK</sequence>
<dbReference type="RefSeq" id="WP_252442524.1">
    <property type="nucleotide sequence ID" value="NZ_JAMWYK010000002.1"/>
</dbReference>
<evidence type="ECO:0000256" key="1">
    <source>
        <dbReference type="SAM" id="Phobius"/>
    </source>
</evidence>
<feature type="transmembrane region" description="Helical" evidence="1">
    <location>
        <begin position="15"/>
        <end position="35"/>
    </location>
</feature>
<keyword evidence="1" id="KW-0812">Transmembrane</keyword>
<reference evidence="2 3" key="1">
    <citation type="submission" date="2022-06" db="EMBL/GenBank/DDBJ databases">
        <title>Fructobacillus taiwanensis sp. nov., isolated from the honeybee.</title>
        <authorList>
            <person name="Chen Y.-S."/>
            <person name="Wang L.-T."/>
            <person name="Lee Y.-S."/>
            <person name="Chang Y.-C."/>
            <person name="Wu H.-C."/>
            <person name="Liao C.-Y."/>
            <person name="Chen W.-H."/>
            <person name="Deng J.-N."/>
            <person name="Wang Y.-H."/>
        </authorList>
    </citation>
    <scope>NUCLEOTIDE SEQUENCE [LARGE SCALE GENOMIC DNA]</scope>
    <source>
        <strain evidence="2 3">W13</strain>
    </source>
</reference>
<gene>
    <name evidence="2" type="ORF">NFX39_01945</name>
</gene>
<accession>A0ABT0ZPG2</accession>
<dbReference type="Proteomes" id="UP001523234">
    <property type="component" value="Unassembled WGS sequence"/>
</dbReference>
<keyword evidence="3" id="KW-1185">Reference proteome</keyword>
<name>A0ABT0ZPG2_9LACO</name>
<comment type="caution">
    <text evidence="2">The sequence shown here is derived from an EMBL/GenBank/DDBJ whole genome shotgun (WGS) entry which is preliminary data.</text>
</comment>
<evidence type="ECO:0000313" key="3">
    <source>
        <dbReference type="Proteomes" id="UP001523234"/>
    </source>
</evidence>
<evidence type="ECO:0000313" key="2">
    <source>
        <dbReference type="EMBL" id="MCO0831857.1"/>
    </source>
</evidence>
<protein>
    <submittedName>
        <fullName evidence="2">Uncharacterized protein</fullName>
    </submittedName>
</protein>
<keyword evidence="1" id="KW-1133">Transmembrane helix</keyword>
<keyword evidence="1" id="KW-0472">Membrane</keyword>